<evidence type="ECO:0000313" key="2">
    <source>
        <dbReference type="EMBL" id="KAF9448755.1"/>
    </source>
</evidence>
<protein>
    <submittedName>
        <fullName evidence="2">Uncharacterized protein</fullName>
    </submittedName>
</protein>
<evidence type="ECO:0000313" key="3">
    <source>
        <dbReference type="Proteomes" id="UP000807342"/>
    </source>
</evidence>
<keyword evidence="3" id="KW-1185">Reference proteome</keyword>
<dbReference type="Proteomes" id="UP000807342">
    <property type="component" value="Unassembled WGS sequence"/>
</dbReference>
<sequence>MPASHAPAATNGTPTPHTHLRPPFTYRTESVARYHRQRPPAFPNQDHVHQA</sequence>
<proteinExistence type="predicted"/>
<accession>A0A9P5XDM7</accession>
<evidence type="ECO:0000256" key="1">
    <source>
        <dbReference type="SAM" id="MobiDB-lite"/>
    </source>
</evidence>
<dbReference type="AlphaFoldDB" id="A0A9P5XDM7"/>
<feature type="region of interest" description="Disordered" evidence="1">
    <location>
        <begin position="1"/>
        <end position="51"/>
    </location>
</feature>
<gene>
    <name evidence="2" type="ORF">P691DRAFT_800327</name>
</gene>
<organism evidence="2 3">
    <name type="scientific">Macrolepiota fuliginosa MF-IS2</name>
    <dbReference type="NCBI Taxonomy" id="1400762"/>
    <lineage>
        <taxon>Eukaryota</taxon>
        <taxon>Fungi</taxon>
        <taxon>Dikarya</taxon>
        <taxon>Basidiomycota</taxon>
        <taxon>Agaricomycotina</taxon>
        <taxon>Agaricomycetes</taxon>
        <taxon>Agaricomycetidae</taxon>
        <taxon>Agaricales</taxon>
        <taxon>Agaricineae</taxon>
        <taxon>Agaricaceae</taxon>
        <taxon>Macrolepiota</taxon>
    </lineage>
</organism>
<comment type="caution">
    <text evidence="2">The sequence shown here is derived from an EMBL/GenBank/DDBJ whole genome shotgun (WGS) entry which is preliminary data.</text>
</comment>
<reference evidence="2" key="1">
    <citation type="submission" date="2020-11" db="EMBL/GenBank/DDBJ databases">
        <authorList>
            <consortium name="DOE Joint Genome Institute"/>
            <person name="Ahrendt S."/>
            <person name="Riley R."/>
            <person name="Andreopoulos W."/>
            <person name="Labutti K."/>
            <person name="Pangilinan J."/>
            <person name="Ruiz-Duenas F.J."/>
            <person name="Barrasa J.M."/>
            <person name="Sanchez-Garcia M."/>
            <person name="Camarero S."/>
            <person name="Miyauchi S."/>
            <person name="Serrano A."/>
            <person name="Linde D."/>
            <person name="Babiker R."/>
            <person name="Drula E."/>
            <person name="Ayuso-Fernandez I."/>
            <person name="Pacheco R."/>
            <person name="Padilla G."/>
            <person name="Ferreira P."/>
            <person name="Barriuso J."/>
            <person name="Kellner H."/>
            <person name="Castanera R."/>
            <person name="Alfaro M."/>
            <person name="Ramirez L."/>
            <person name="Pisabarro A.G."/>
            <person name="Kuo A."/>
            <person name="Tritt A."/>
            <person name="Lipzen A."/>
            <person name="He G."/>
            <person name="Yan M."/>
            <person name="Ng V."/>
            <person name="Cullen D."/>
            <person name="Martin F."/>
            <person name="Rosso M.-N."/>
            <person name="Henrissat B."/>
            <person name="Hibbett D."/>
            <person name="Martinez A.T."/>
            <person name="Grigoriev I.V."/>
        </authorList>
    </citation>
    <scope>NUCLEOTIDE SEQUENCE</scope>
    <source>
        <strain evidence="2">MF-IS2</strain>
    </source>
</reference>
<name>A0A9P5XDM7_9AGAR</name>
<dbReference type="EMBL" id="MU151151">
    <property type="protein sequence ID" value="KAF9448755.1"/>
    <property type="molecule type" value="Genomic_DNA"/>
</dbReference>